<keyword evidence="2" id="KW-0812">Transmembrane</keyword>
<feature type="region of interest" description="Disordered" evidence="1">
    <location>
        <begin position="1"/>
        <end position="26"/>
    </location>
</feature>
<dbReference type="AlphaFoldDB" id="A0A931FB40"/>
<comment type="caution">
    <text evidence="3">The sequence shown here is derived from an EMBL/GenBank/DDBJ whole genome shotgun (WGS) entry which is preliminary data.</text>
</comment>
<sequence length="186" mass="19857">MTLLDDPGPPREHDRADTTPGRRLGARRALRRRAAEAGRWREAVVLAVAVLALVAGLGSLATPTVASLRTVLLQSFTKLPTRYTELYFTSSPTVDGPAVDVPVTVVDHSTGIRLYQVHVELRDDRGKVLAATEAGLVPRDGAAVPLVLHLPLVTGATTVWVTLPGHPQTLHYRIAGSNLPTTTGTP</sequence>
<accession>A0A931FB40</accession>
<gene>
    <name evidence="3" type="ORF">I2501_09555</name>
</gene>
<dbReference type="RefSeq" id="WP_196193425.1">
    <property type="nucleotide sequence ID" value="NZ_JADPRT010000003.1"/>
</dbReference>
<proteinExistence type="predicted"/>
<organism evidence="3 4">
    <name type="scientific">Streptacidiphilus fuscans</name>
    <dbReference type="NCBI Taxonomy" id="2789292"/>
    <lineage>
        <taxon>Bacteria</taxon>
        <taxon>Bacillati</taxon>
        <taxon>Actinomycetota</taxon>
        <taxon>Actinomycetes</taxon>
        <taxon>Kitasatosporales</taxon>
        <taxon>Streptomycetaceae</taxon>
        <taxon>Streptacidiphilus</taxon>
    </lineage>
</organism>
<keyword evidence="2" id="KW-1133">Transmembrane helix</keyword>
<name>A0A931FB40_9ACTN</name>
<dbReference type="Proteomes" id="UP000657385">
    <property type="component" value="Unassembled WGS sequence"/>
</dbReference>
<reference evidence="3" key="1">
    <citation type="submission" date="2020-11" db="EMBL/GenBank/DDBJ databases">
        <title>Isolation and identification of active actinomycetes.</title>
        <authorList>
            <person name="Yu B."/>
        </authorList>
    </citation>
    <scope>NUCLEOTIDE SEQUENCE</scope>
    <source>
        <strain evidence="3">NEAU-YB345</strain>
    </source>
</reference>
<feature type="compositionally biased region" description="Basic and acidic residues" evidence="1">
    <location>
        <begin position="8"/>
        <end position="17"/>
    </location>
</feature>
<keyword evidence="2" id="KW-0472">Membrane</keyword>
<evidence type="ECO:0000313" key="3">
    <source>
        <dbReference type="EMBL" id="MBF9068282.1"/>
    </source>
</evidence>
<evidence type="ECO:0000256" key="2">
    <source>
        <dbReference type="SAM" id="Phobius"/>
    </source>
</evidence>
<evidence type="ECO:0000256" key="1">
    <source>
        <dbReference type="SAM" id="MobiDB-lite"/>
    </source>
</evidence>
<protein>
    <submittedName>
        <fullName evidence="3">Uncharacterized protein</fullName>
    </submittedName>
</protein>
<dbReference type="EMBL" id="JADPRT010000003">
    <property type="protein sequence ID" value="MBF9068282.1"/>
    <property type="molecule type" value="Genomic_DNA"/>
</dbReference>
<evidence type="ECO:0000313" key="4">
    <source>
        <dbReference type="Proteomes" id="UP000657385"/>
    </source>
</evidence>
<keyword evidence="4" id="KW-1185">Reference proteome</keyword>
<feature type="transmembrane region" description="Helical" evidence="2">
    <location>
        <begin position="40"/>
        <end position="61"/>
    </location>
</feature>